<name>A0ACC3DMZ7_9PEZI</name>
<organism evidence="1 2">
    <name type="scientific">Coniosporium uncinatum</name>
    <dbReference type="NCBI Taxonomy" id="93489"/>
    <lineage>
        <taxon>Eukaryota</taxon>
        <taxon>Fungi</taxon>
        <taxon>Dikarya</taxon>
        <taxon>Ascomycota</taxon>
        <taxon>Pezizomycotina</taxon>
        <taxon>Dothideomycetes</taxon>
        <taxon>Dothideomycetes incertae sedis</taxon>
        <taxon>Coniosporium</taxon>
    </lineage>
</organism>
<sequence>MAENSPGKAPSPAKDPSSSKSTEAPRVKRSSPRVVVETSSQIPLHSVEENFPAKQELAAQLLGDEPSSTTSSQILLTGPWEKAARAASPFTIQGSQAQPAEDEDMLFSNRDVSTPNTRLEAPRGDVEMTEPPANVPTTSPPKSTRRREARRTIPQFDEIMEDAPGQSSSSGAGIIPPSPFSGIASNTPSRPRTRGKDKKGDKEQDELAM</sequence>
<comment type="caution">
    <text evidence="1">The sequence shown here is derived from an EMBL/GenBank/DDBJ whole genome shotgun (WGS) entry which is preliminary data.</text>
</comment>
<keyword evidence="2" id="KW-1185">Reference proteome</keyword>
<dbReference type="EMBL" id="JAWDJW010002405">
    <property type="protein sequence ID" value="KAK3077885.1"/>
    <property type="molecule type" value="Genomic_DNA"/>
</dbReference>
<protein>
    <submittedName>
        <fullName evidence="1">Uncharacterized protein</fullName>
    </submittedName>
</protein>
<reference evidence="1" key="1">
    <citation type="submission" date="2024-09" db="EMBL/GenBank/DDBJ databases">
        <title>Black Yeasts Isolated from many extreme environments.</title>
        <authorList>
            <person name="Coleine C."/>
            <person name="Stajich J.E."/>
            <person name="Selbmann L."/>
        </authorList>
    </citation>
    <scope>NUCLEOTIDE SEQUENCE</scope>
    <source>
        <strain evidence="1">CCFEE 5737</strain>
    </source>
</reference>
<gene>
    <name evidence="1" type="ORF">LTS18_009006</name>
</gene>
<dbReference type="Proteomes" id="UP001186974">
    <property type="component" value="Unassembled WGS sequence"/>
</dbReference>
<accession>A0ACC3DMZ7</accession>
<evidence type="ECO:0000313" key="1">
    <source>
        <dbReference type="EMBL" id="KAK3077885.1"/>
    </source>
</evidence>
<proteinExistence type="predicted"/>
<evidence type="ECO:0000313" key="2">
    <source>
        <dbReference type="Proteomes" id="UP001186974"/>
    </source>
</evidence>